<protein>
    <submittedName>
        <fullName evidence="2">Trehalose utilization protein</fullName>
    </submittedName>
</protein>
<dbReference type="PANTHER" id="PTHR40469">
    <property type="entry name" value="SECRETED GLYCOSYL HYDROLASE"/>
    <property type="match status" value="1"/>
</dbReference>
<dbReference type="RefSeq" id="WP_055655233.1">
    <property type="nucleotide sequence ID" value="NZ_CABIXC010000005.1"/>
</dbReference>
<sequence>MDRRFKVAVLVECHPYDIVNFQKMLWSFEDCDCYVQPFDLFIQDAENRDSYDTVLYYSMSLPLPEEGSDRYRYMVQELGNTKQGIILMHHALLSFPRWDIYTEVSGVKVRCEEQFQFHQNERVDQYIVDKGHPVMNGIDKFTLIDETYEIGEPEEPGNTILIETDNPSGMHKIAWTRRYKNSRVFCYASGHDNNVYGNENFRRIMHQAIHWTAGEY</sequence>
<dbReference type="InterPro" id="IPR029010">
    <property type="entry name" value="ThuA-like"/>
</dbReference>
<accession>A0A174DVS6</accession>
<dbReference type="Proteomes" id="UP000095651">
    <property type="component" value="Unassembled WGS sequence"/>
</dbReference>
<dbReference type="SUPFAM" id="SSF52317">
    <property type="entry name" value="Class I glutamine amidotransferase-like"/>
    <property type="match status" value="1"/>
</dbReference>
<reference evidence="2 3" key="1">
    <citation type="submission" date="2015-09" db="EMBL/GenBank/DDBJ databases">
        <authorList>
            <consortium name="Pathogen Informatics"/>
        </authorList>
    </citation>
    <scope>NUCLEOTIDE SEQUENCE [LARGE SCALE GENOMIC DNA]</scope>
    <source>
        <strain evidence="2 3">2789STDY5608850</strain>
    </source>
</reference>
<proteinExistence type="predicted"/>
<feature type="domain" description="ThuA-like" evidence="1">
    <location>
        <begin position="49"/>
        <end position="212"/>
    </location>
</feature>
<name>A0A174DVS6_9FIRM</name>
<organism evidence="2 3">
    <name type="scientific">Hungatella hathewayi</name>
    <dbReference type="NCBI Taxonomy" id="154046"/>
    <lineage>
        <taxon>Bacteria</taxon>
        <taxon>Bacillati</taxon>
        <taxon>Bacillota</taxon>
        <taxon>Clostridia</taxon>
        <taxon>Lachnospirales</taxon>
        <taxon>Lachnospiraceae</taxon>
        <taxon>Hungatella</taxon>
    </lineage>
</organism>
<evidence type="ECO:0000313" key="3">
    <source>
        <dbReference type="Proteomes" id="UP000095651"/>
    </source>
</evidence>
<dbReference type="Pfam" id="PF06283">
    <property type="entry name" value="ThuA"/>
    <property type="match status" value="1"/>
</dbReference>
<dbReference type="EMBL" id="CYZE01000005">
    <property type="protein sequence ID" value="CUO28145.1"/>
    <property type="molecule type" value="Genomic_DNA"/>
</dbReference>
<gene>
    <name evidence="2" type="ORF">ERS852407_02339</name>
</gene>
<evidence type="ECO:0000313" key="2">
    <source>
        <dbReference type="EMBL" id="CUO28145.1"/>
    </source>
</evidence>
<dbReference type="AlphaFoldDB" id="A0A174DVS6"/>
<dbReference type="Gene3D" id="3.40.50.880">
    <property type="match status" value="1"/>
</dbReference>
<dbReference type="PANTHER" id="PTHR40469:SF2">
    <property type="entry name" value="GALACTOSE-BINDING DOMAIN-LIKE SUPERFAMILY PROTEIN"/>
    <property type="match status" value="1"/>
</dbReference>
<evidence type="ECO:0000259" key="1">
    <source>
        <dbReference type="Pfam" id="PF06283"/>
    </source>
</evidence>
<dbReference type="InterPro" id="IPR029062">
    <property type="entry name" value="Class_I_gatase-like"/>
</dbReference>